<dbReference type="InterPro" id="IPR052731">
    <property type="entry name" value="B_subtilis_Trans_State_Reg"/>
</dbReference>
<dbReference type="EMBL" id="FWXW01000001">
    <property type="protein sequence ID" value="SMC38226.1"/>
    <property type="molecule type" value="Genomic_DNA"/>
</dbReference>
<gene>
    <name evidence="3" type="ORF">SAMN02745168_0608</name>
</gene>
<evidence type="ECO:0000256" key="1">
    <source>
        <dbReference type="PROSITE-ProRule" id="PRU01076"/>
    </source>
</evidence>
<dbReference type="RefSeq" id="WP_143806831.1">
    <property type="nucleotide sequence ID" value="NZ_FWXW01000001.1"/>
</dbReference>
<dbReference type="PROSITE" id="PS51740">
    <property type="entry name" value="SPOVT_ABRB"/>
    <property type="match status" value="1"/>
</dbReference>
<feature type="domain" description="SpoVT-AbrB" evidence="2">
    <location>
        <begin position="5"/>
        <end position="50"/>
    </location>
</feature>
<dbReference type="AlphaFoldDB" id="A0A1W1YQ23"/>
<sequence>MKATGIVRKIDPLGRIVIPREILHTWGIDFGDPIEFFIDGDLICLRQYNRNLPAVEQLERVAEEIRLDDPKNDKLFRKALQVAIHTLKKENRPDAATSEAAIGK</sequence>
<evidence type="ECO:0000313" key="3">
    <source>
        <dbReference type="EMBL" id="SMC38226.1"/>
    </source>
</evidence>
<dbReference type="Pfam" id="PF04014">
    <property type="entry name" value="MazE_antitoxin"/>
    <property type="match status" value="1"/>
</dbReference>
<dbReference type="PANTHER" id="PTHR36432:SF1">
    <property type="entry name" value="STAGE V SPORULATION PROTEIN T"/>
    <property type="match status" value="1"/>
</dbReference>
<evidence type="ECO:0000313" key="4">
    <source>
        <dbReference type="Proteomes" id="UP000192790"/>
    </source>
</evidence>
<name>A0A1W1YQ23_9FIRM</name>
<dbReference type="OrthoDB" id="9782993at2"/>
<proteinExistence type="predicted"/>
<dbReference type="InterPro" id="IPR037914">
    <property type="entry name" value="SpoVT-AbrB_sf"/>
</dbReference>
<dbReference type="Gene3D" id="2.10.260.10">
    <property type="match status" value="1"/>
</dbReference>
<organism evidence="3 4">
    <name type="scientific">Papillibacter cinnamivorans DSM 12816</name>
    <dbReference type="NCBI Taxonomy" id="1122930"/>
    <lineage>
        <taxon>Bacteria</taxon>
        <taxon>Bacillati</taxon>
        <taxon>Bacillota</taxon>
        <taxon>Clostridia</taxon>
        <taxon>Eubacteriales</taxon>
        <taxon>Oscillospiraceae</taxon>
        <taxon>Papillibacter</taxon>
    </lineage>
</organism>
<keyword evidence="4" id="KW-1185">Reference proteome</keyword>
<accession>A0A1W1YQ23</accession>
<dbReference type="STRING" id="1122930.SAMN02745168_0608"/>
<dbReference type="GO" id="GO:0003677">
    <property type="term" value="F:DNA binding"/>
    <property type="evidence" value="ECO:0007669"/>
    <property type="project" value="UniProtKB-UniRule"/>
</dbReference>
<evidence type="ECO:0000259" key="2">
    <source>
        <dbReference type="PROSITE" id="PS51740"/>
    </source>
</evidence>
<keyword evidence="1" id="KW-0238">DNA-binding</keyword>
<dbReference type="SUPFAM" id="SSF89447">
    <property type="entry name" value="AbrB/MazE/MraZ-like"/>
    <property type="match status" value="1"/>
</dbReference>
<dbReference type="PANTHER" id="PTHR36432">
    <property type="match status" value="1"/>
</dbReference>
<dbReference type="SMART" id="SM00966">
    <property type="entry name" value="SpoVT_AbrB"/>
    <property type="match status" value="1"/>
</dbReference>
<reference evidence="3 4" key="1">
    <citation type="submission" date="2017-04" db="EMBL/GenBank/DDBJ databases">
        <authorList>
            <person name="Afonso C.L."/>
            <person name="Miller P.J."/>
            <person name="Scott M.A."/>
            <person name="Spackman E."/>
            <person name="Goraichik I."/>
            <person name="Dimitrov K.M."/>
            <person name="Suarez D.L."/>
            <person name="Swayne D.E."/>
        </authorList>
    </citation>
    <scope>NUCLEOTIDE SEQUENCE [LARGE SCALE GENOMIC DNA]</scope>
    <source>
        <strain evidence="3 4">DSM 12816</strain>
    </source>
</reference>
<dbReference type="InterPro" id="IPR007159">
    <property type="entry name" value="SpoVT-AbrB_dom"/>
</dbReference>
<dbReference type="Proteomes" id="UP000192790">
    <property type="component" value="Unassembled WGS sequence"/>
</dbReference>
<protein>
    <recommendedName>
        <fullName evidence="2">SpoVT-AbrB domain-containing protein</fullName>
    </recommendedName>
</protein>